<protein>
    <recommendedName>
        <fullName evidence="3">DUF4270 domain-containing protein</fullName>
    </recommendedName>
</protein>
<dbReference type="Proteomes" id="UP000183766">
    <property type="component" value="Unassembled WGS sequence"/>
</dbReference>
<dbReference type="AlphaFoldDB" id="A0A1I4W1X8"/>
<evidence type="ECO:0000313" key="2">
    <source>
        <dbReference type="Proteomes" id="UP000183766"/>
    </source>
</evidence>
<dbReference type="InterPro" id="IPR025366">
    <property type="entry name" value="DUF4270"/>
</dbReference>
<accession>A0A1I4W1X8</accession>
<reference evidence="1 2" key="1">
    <citation type="submission" date="2016-10" db="EMBL/GenBank/DDBJ databases">
        <authorList>
            <person name="de Groot N.N."/>
        </authorList>
    </citation>
    <scope>NUCLEOTIDE SEQUENCE [LARGE SCALE GENOMIC DNA]</scope>
    <source>
        <strain evidence="1 2">NLAE-zl-C202</strain>
    </source>
</reference>
<name>A0A1I4W1X8_9BACE</name>
<organism evidence="1 2">
    <name type="scientific">Bacteroides xylanisolvens</name>
    <dbReference type="NCBI Taxonomy" id="371601"/>
    <lineage>
        <taxon>Bacteria</taxon>
        <taxon>Pseudomonadati</taxon>
        <taxon>Bacteroidota</taxon>
        <taxon>Bacteroidia</taxon>
        <taxon>Bacteroidales</taxon>
        <taxon>Bacteroidaceae</taxon>
        <taxon>Bacteroides</taxon>
    </lineage>
</organism>
<sequence>MPATSSTIRYGMLLQTKKNKKNQDTTIMKAKYALIALLAITFWGCDDNTAGLGLGMFPGSDQNINGKLSTFDVTTESVHAGKIYAMTNVGYVGKFTDETFGTYQAGFLAQLNCPEGMTFPEAFSGTTESGTGKMMTNFENLEKSVSGNYTIIEDDNGNPIGNCQINIYLWYDSYFGDSLTACRLSMYVLDKKEGNKYWNEDPDAYYTNIDPTKYYYSTTSLLGNKSYTAVDLSISDSIRNLSTYVPYIKITLDQTKTQDLGLKLLKEGRTKDLYKKFQSIFPGLYVKSDYGDGTILYVNSVQMDVAFLEHARDSITGGLLHTSAGKDSVIYNGRSFTSTREVIQANRLENDTEKIQECINESKWTYLKSPAGIFTQITLPISQIAEKLQGDTLNAVKLGIPIYNETSDKKFGMSTPRNVLLIRKKYKDSFFKDNQLSDGVTSSLFNPTTSFTQYTFNNITQMINDCLADGEREAAEKKLKNGGTITLQITDAEGNVKEETVDNIVDWERLSDWNKFILIPVLVTTDASSSNSYYGSSSNVISIQHDLKPGYARLKGGTNATNASLDKEQQDKYKLKLEVVSTNFGTKSK</sequence>
<gene>
    <name evidence="1" type="ORF">SAMN05216250_11947</name>
</gene>
<evidence type="ECO:0008006" key="3">
    <source>
        <dbReference type="Google" id="ProtNLM"/>
    </source>
</evidence>
<dbReference type="EMBL" id="FOUM01000019">
    <property type="protein sequence ID" value="SFN07568.1"/>
    <property type="molecule type" value="Genomic_DNA"/>
</dbReference>
<evidence type="ECO:0000313" key="1">
    <source>
        <dbReference type="EMBL" id="SFN07568.1"/>
    </source>
</evidence>
<proteinExistence type="predicted"/>
<dbReference type="Pfam" id="PF14092">
    <property type="entry name" value="DUF4270"/>
    <property type="match status" value="1"/>
</dbReference>